<gene>
    <name evidence="1" type="ORF">EVJ48_06480</name>
</gene>
<reference evidence="1 2" key="1">
    <citation type="submission" date="2019-01" db="EMBL/GenBank/DDBJ databases">
        <title>Insights into ecological role of a new deltaproteobacterial order Candidatus Sinidesulfobacterales (Sva0485) by metagenomics and metatranscriptomics.</title>
        <authorList>
            <person name="Tan S."/>
            <person name="Liu J."/>
            <person name="Fang Y."/>
            <person name="Hedlund B."/>
            <person name="Lian Z.-H."/>
            <person name="Huang L.-Y."/>
            <person name="Li J.-T."/>
            <person name="Huang L.-N."/>
            <person name="Li W.-J."/>
            <person name="Jiang H.-C."/>
            <person name="Dong H.-L."/>
            <person name="Shu W.-S."/>
        </authorList>
    </citation>
    <scope>NUCLEOTIDE SEQUENCE [LARGE SCALE GENOMIC DNA]</scope>
    <source>
        <strain evidence="1">AP4</strain>
    </source>
</reference>
<dbReference type="EMBL" id="SHMQ01000016">
    <property type="protein sequence ID" value="RZV38609.1"/>
    <property type="molecule type" value="Genomic_DNA"/>
</dbReference>
<dbReference type="Proteomes" id="UP000322454">
    <property type="component" value="Unassembled WGS sequence"/>
</dbReference>
<evidence type="ECO:0000313" key="2">
    <source>
        <dbReference type="Proteomes" id="UP000322454"/>
    </source>
</evidence>
<name>A0A520XBQ1_9DELT</name>
<protein>
    <submittedName>
        <fullName evidence="1">Uncharacterized protein</fullName>
    </submittedName>
</protein>
<accession>A0A520XBQ1</accession>
<evidence type="ECO:0000313" key="1">
    <source>
        <dbReference type="EMBL" id="RZV38609.1"/>
    </source>
</evidence>
<organism evidence="1 2">
    <name type="scientific">Candidatus Acidulodesulfobacterium acidiphilum</name>
    <dbReference type="NCBI Taxonomy" id="2597224"/>
    <lineage>
        <taxon>Bacteria</taxon>
        <taxon>Deltaproteobacteria</taxon>
        <taxon>Candidatus Acidulodesulfobacterales</taxon>
        <taxon>Candidatus Acidulodesulfobacterium</taxon>
    </lineage>
</organism>
<proteinExistence type="predicted"/>
<dbReference type="AlphaFoldDB" id="A0A520XBQ1"/>
<comment type="caution">
    <text evidence="1">The sequence shown here is derived from an EMBL/GenBank/DDBJ whole genome shotgun (WGS) entry which is preliminary data.</text>
</comment>
<sequence>MKFKYDIEYITKITKLSKEFILELLKYFDGLPLQAKLEAFYISKIIEEDDEFAFHQHYFDKDRSAEYEFALFILGIERIYSVEHRKEEAEAQGKKLSSYKINLISKITELRKQDD</sequence>